<keyword evidence="20 32" id="KW-0261">Viral envelope protein</keyword>
<comment type="domain">
    <text evidence="32">The CD4-binding region is targeted by the antibody b12.</text>
</comment>
<comment type="PTM">
    <text evidence="32">Specific enzymatic cleavages in vivo yield mature proteins. Envelope glycoproteins are synthesized as a inactive precursor that is heavily N-glycosylated and processed likely by host cell furin in the Golgi to yield the mature SU and TM proteins. The cleavage site between SU and TM requires the minimal sequence [KR]-X-[KR]-R. About 2 of the 9 disulfide bonds of gp41 are reduced by P4HB/PDI, following binding to CD4 receptor.</text>
</comment>
<comment type="similarity">
    <text evidence="32">Belongs to the HIV-1 env protein family.</text>
</comment>
<evidence type="ECO:0000256" key="21">
    <source>
        <dbReference type="ARBA" id="ARBA00022890"/>
    </source>
</evidence>
<keyword evidence="31 32" id="KW-1160">Virus entry into host cell</keyword>
<evidence type="ECO:0000256" key="28">
    <source>
        <dbReference type="ARBA" id="ARBA00023180"/>
    </source>
</evidence>
<dbReference type="CDD" id="cd09909">
    <property type="entry name" value="HIV-1-like_HR1-HR2"/>
    <property type="match status" value="1"/>
</dbReference>
<dbReference type="InterPro" id="IPR036377">
    <property type="entry name" value="Gp120_core_sf"/>
</dbReference>
<evidence type="ECO:0000256" key="8">
    <source>
        <dbReference type="ARBA" id="ARBA00022510"/>
    </source>
</evidence>
<evidence type="ECO:0000256" key="9">
    <source>
        <dbReference type="ARBA" id="ARBA00022511"/>
    </source>
</evidence>
<evidence type="ECO:0000256" key="32">
    <source>
        <dbReference type="HAMAP-Rule" id="MF_04083"/>
    </source>
</evidence>
<evidence type="ECO:0000256" key="12">
    <source>
        <dbReference type="ARBA" id="ARBA00022595"/>
    </source>
</evidence>
<feature type="region of interest" description="CD4-binding loop" evidence="32">
    <location>
        <begin position="378"/>
        <end position="388"/>
    </location>
</feature>
<gene>
    <name evidence="32 36" type="primary">env</name>
</gene>
<evidence type="ECO:0000256" key="11">
    <source>
        <dbReference type="ARBA" id="ARBA00022581"/>
    </source>
</evidence>
<comment type="domain">
    <text evidence="32 33">The 17 amino acids long immunosuppressive region is present in many retroviral envelope proteins. Synthetic peptides derived from this relatively conserved sequence inhibit immune function in vitro and in vivo.</text>
</comment>
<keyword evidence="27 32" id="KW-1015">Disulfide bond</keyword>
<feature type="short sequence motif" description="YXXL motif; contains endocytosis signal" evidence="32">
    <location>
        <begin position="723"/>
        <end position="726"/>
    </location>
</feature>
<comment type="miscellaneous">
    <text evidence="32">Inhibitors targeting HIV-1 viral envelope proteins are used as antiretroviral drugs. Attachment of virions to the cell surface via non-specific interactions and CD4 binding can be blocked by inhibitors that include cyanovirin-N, cyclotriazadisulfonamide analogs, PRO 2000, TNX 355 and PRO 542. In addition, BMS 806 can block CD4-induced conformational changes. Env interactions with the coreceptor molecules can be targeted by CCR5 antagonists including SCH-D, maraviroc (UK 427857) and aplaviroc (GW 873140), and the CXCR4 antagonist AMD 070. Fusion of viral and cellular membranes can be inhibited by peptides such as enfuvirtide and tifuvirtide (T 1249). Resistance to inhibitors associated with mutations in Env are observed. Most of the time, single mutations confer only a modest reduction in drug susceptibility. Combination of several mutations is usually required to develop a high-level drug resistance.</text>
</comment>
<dbReference type="Pfam" id="PF00516">
    <property type="entry name" value="GP120"/>
    <property type="match status" value="1"/>
</dbReference>
<keyword evidence="23 32" id="KW-1039">Host endosome</keyword>
<keyword evidence="29 32" id="KW-0899">Viral immunoevasion</keyword>
<keyword evidence="26 32" id="KW-0564">Palmitate</keyword>
<dbReference type="EMBL" id="KF835500">
    <property type="protein sequence ID" value="AHC29678.1"/>
    <property type="molecule type" value="Genomic_RNA"/>
</dbReference>
<dbReference type="FunFam" id="1.10.287.210:FF:000001">
    <property type="entry name" value="Envelope glycoprotein gp160"/>
    <property type="match status" value="1"/>
</dbReference>
<feature type="topological domain" description="Cytoplasmic" evidence="32">
    <location>
        <begin position="717"/>
        <end position="874"/>
    </location>
</feature>
<keyword evidence="11 32" id="KW-0945">Host-virus interaction</keyword>
<evidence type="ECO:0000256" key="27">
    <source>
        <dbReference type="ARBA" id="ARBA00023157"/>
    </source>
</evidence>
<keyword evidence="25 32" id="KW-0472">Membrane</keyword>
<feature type="region of interest" description="Immunosuppression" evidence="32">
    <location>
        <begin position="585"/>
        <end position="603"/>
    </location>
</feature>
<keyword evidence="12 32" id="KW-1162">Viral penetration into host cytoplasm</keyword>
<evidence type="ECO:0000256" key="14">
    <source>
        <dbReference type="ARBA" id="ARBA00022692"/>
    </source>
</evidence>
<dbReference type="GO" id="GO:0016020">
    <property type="term" value="C:membrane"/>
    <property type="evidence" value="ECO:0007669"/>
    <property type="project" value="UniProtKB-UniRule"/>
</dbReference>
<dbReference type="Gene3D" id="2.170.40.20">
    <property type="entry name" value="Human immunodeficiency virus 1, Gp160, envelope glycoprotein"/>
    <property type="match status" value="2"/>
</dbReference>
<evidence type="ECO:0000259" key="34">
    <source>
        <dbReference type="Pfam" id="PF00516"/>
    </source>
</evidence>
<comment type="subcellular location">
    <molecule>Surface protein gp120</molecule>
    <subcellularLocation>
        <location evidence="32">Virion membrane</location>
        <topology evidence="32">Peripheral membrane protein</topology>
    </subcellularLocation>
    <subcellularLocation>
        <location evidence="32">Host cell membrane</location>
        <topology evidence="32">Peripheral membrane protein</topology>
    </subcellularLocation>
    <subcellularLocation>
        <location evidence="32">Host endosome membrane</location>
        <topology evidence="32">Single-pass type I membrane protein</topology>
    </subcellularLocation>
    <text evidence="32">The surface protein is not anchored to the viral envelope, but associates with the extravirion surface through its binding to TM. It is probably concentrated at the site of budding and incorporated into the virions possibly by contacts between the cytoplasmic tail of Env and the N-terminus of Gag.</text>
</comment>
<evidence type="ECO:0000256" key="1">
    <source>
        <dbReference type="ARBA" id="ARBA00004402"/>
    </source>
</evidence>
<organismHost>
    <name type="scientific">Homo sapiens</name>
    <name type="common">Human</name>
    <dbReference type="NCBI Taxonomy" id="9606"/>
</organismHost>
<keyword evidence="17 32" id="KW-1161">Viral attachment to host cell</keyword>
<comment type="function">
    <text evidence="32">Envelope glycoprotein gp160: Oligomerizes in the host endoplasmic reticulum into predominantly trimers. In a second time, gp160 transits in the host Golgi, where glycosylation is completed. The precursor is then proteolytically cleaved in the trans-Golgi and thereby activated by cellular furin or furin-like proteases to produce gp120 and gp41.</text>
</comment>
<dbReference type="GO" id="GO:1903908">
    <property type="term" value="P:positive regulation of plasma membrane raft polarization"/>
    <property type="evidence" value="ECO:0007669"/>
    <property type="project" value="UniProtKB-UniRule"/>
</dbReference>
<feature type="domain" description="Human immunodeficiency virus 1 envelope glycoprotein Gp120" evidence="34">
    <location>
        <begin position="33"/>
        <end position="522"/>
    </location>
</feature>
<comment type="function">
    <text evidence="32">Transmembrane protein gp41: Acts as a class I viral fusion protein. Under the current model, the protein has at least 3 conformational states: pre-fusion native state, pre-hairpin intermediate state, and post-fusion hairpin state. During fusion of viral and target intracellular membranes, the coiled coil regions (heptad repeats) assume a trimer-of-hairpins structure, positioning the fusion peptide in close proximity to the C-terminal region of the ectodomain. The formation of this structure appears to drive apposition and subsequent fusion of viral and target cell membranes. Complete fusion occurs in host cell endosomes and is dynamin-dependent, however some lipid transfer might occur at the plasma membrane. The virus undergoes clathrin-dependent internalization long before endosomal fusion, thus minimizing the surface exposure of conserved viral epitopes during fusion and reducing the efficacy of inhibitors targeting these epitopes. Membranes fusion leads to delivery of the nucleocapsid into the cytoplasm.</text>
</comment>
<comment type="subcellular location">
    <molecule>Transmembrane protein gp41</molecule>
    <subcellularLocation>
        <location evidence="32">Virion membrane</location>
        <topology evidence="32">Single-pass type I membrane protein</topology>
    </subcellularLocation>
    <subcellularLocation>
        <location evidence="32">Host cell membrane</location>
        <topology evidence="32">Single-pass type I membrane protein</topology>
    </subcellularLocation>
    <subcellularLocation>
        <location evidence="32">Host endosome membrane</location>
        <topology evidence="32">Single-pass type I membrane protein</topology>
    </subcellularLocation>
    <text evidence="32">It is probably concentrated at the site of budding and incorporated into the virions possibly by contacts between the cytoplasmic tail of Env and the N-terminus of Gag.</text>
</comment>
<reference evidence="36 37" key="1">
    <citation type="submission" date="2013-11" db="EMBL/GenBank/DDBJ databases">
        <title>Characterization of near full-length genomes of HIV-1 in Yunnan, China: dominance of multiple circulating recombinant forms and unique recombinant forms.</title>
        <authorList>
            <person name="Liu Y."/>
        </authorList>
    </citation>
    <scope>NUCLEOTIDE SEQUENCE [LARGE SCALE GENOMIC DNA]</scope>
    <source>
        <strain evidence="36">07CNYN313</strain>
    </source>
</reference>
<keyword evidence="22 32" id="KW-1133">Transmembrane helix</keyword>
<comment type="PTM">
    <text evidence="32">Highly glycosylated by host. The high number of glycan on the protein is reffered to as 'glycan shield' because it contributes to hide protein sequence from adaptive immune system.</text>
</comment>
<evidence type="ECO:0000256" key="33">
    <source>
        <dbReference type="RuleBase" id="RU363095"/>
    </source>
</evidence>
<comment type="domain">
    <text evidence="32">Some of the most genetically diverse regions of the viral genome are present in Env. They are called variable regions 1 through 5 (V1 through V5). Coreceptor usage of gp120 is determined mainly by the primary structure of the third variable region (V3) in the outer domain of gp120. The sequence of V3 determines which coreceptor, CCR5 and/or CXCR4 (corresponding to R5/macrophage, X4/T cell and R5X4/T cell and macrophage tropism), is used to trigger the fusion potential of the Env complex, and hence which cells the virus can infect. Binding to CCR5 involves a region adjacent in addition to V3.</text>
</comment>
<protein>
    <recommendedName>
        <fullName evidence="32">Envelope glycoprotein gp160</fullName>
    </recommendedName>
    <alternativeName>
        <fullName evidence="32">Env polyprotein</fullName>
    </alternativeName>
    <component>
        <recommendedName>
            <fullName evidence="32">Surface protein gp120</fullName>
            <shortName evidence="32">SU</shortName>
        </recommendedName>
        <alternativeName>
            <fullName evidence="32">Glycoprotein 120</fullName>
            <shortName evidence="32">gp120</shortName>
        </alternativeName>
    </component>
    <component>
        <recommendedName>
            <fullName evidence="32">Transmembrane protein gp41</fullName>
            <shortName evidence="32">TM</shortName>
        </recommendedName>
        <alternativeName>
            <fullName evidence="32">Glycoprotein 41</fullName>
            <shortName evidence="32">gp41</shortName>
        </alternativeName>
    </component>
</protein>
<dbReference type="SUPFAM" id="SSF56502">
    <property type="entry name" value="gp120 core"/>
    <property type="match status" value="2"/>
</dbReference>
<dbReference type="Proteomes" id="UP000130676">
    <property type="component" value="Genome"/>
</dbReference>
<feature type="lipid moiety-binding region" description="S-palmitoyl cysteine; by host" evidence="32">
    <location>
        <position position="775"/>
    </location>
</feature>
<comment type="miscellaneous">
    <text evidence="32">HIV-1 lineages are divided in three main groups, M (for Major), O (for Outlier), and N (for New, or Non-M, Non-O). The vast majority of strains found worldwide belong to the group M. Group O seems to be endemic to and largely confined to Cameroon and neighboring countries in West Central Africa, where these viruses represent a small minority of HIV-1 strains. The group N is represented by a limited number of isolates from Cameroonian persons. The group M is further subdivided in 9 clades or subtypes (A to D, F to H, J and K).</text>
</comment>
<evidence type="ECO:0000256" key="5">
    <source>
        <dbReference type="ARBA" id="ARBA00004578"/>
    </source>
</evidence>
<evidence type="ECO:0000256" key="24">
    <source>
        <dbReference type="ARBA" id="ARBA00023054"/>
    </source>
</evidence>
<comment type="domain">
    <text evidence="32">The YXXL motif is involved in determining the exact site of viral release at the surface of infected mononuclear cells and promotes endocytosis. YXXL and di-leucine endocytosis motifs interact directly or indirectly with the clathrin adapter complexes, opperate independently, and their activities are not additive.</text>
</comment>
<proteinExistence type="inferred from homology"/>
<dbReference type="FunFam" id="2.170.40.20:FF:000004">
    <property type="entry name" value="Envelope glycoprotein gp160"/>
    <property type="match status" value="1"/>
</dbReference>
<feature type="transmembrane region" description="Helical" evidence="33">
    <location>
        <begin position="13"/>
        <end position="35"/>
    </location>
</feature>
<comment type="subcellular location">
    <subcellularLocation>
        <location evidence="3">Host cell membrane</location>
        <topology evidence="3">Peripheral membrane protein</topology>
    </subcellularLocation>
    <subcellularLocation>
        <location evidence="1">Host cell membrane</location>
        <topology evidence="1">Single-pass type I membrane protein</topology>
    </subcellularLocation>
    <subcellularLocation>
        <location evidence="2">Host endosome membrane</location>
        <topology evidence="2">Peripheral membrane protein</topology>
    </subcellularLocation>
    <subcellularLocation>
        <location evidence="5">Host endosome membrane</location>
        <topology evidence="5">Single-pass type I membrane protein</topology>
    </subcellularLocation>
    <subcellularLocation>
        <location evidence="6">Virion membrane</location>
        <topology evidence="6">Peripheral membrane protein</topology>
    </subcellularLocation>
    <subcellularLocation>
        <location evidence="4">Virion membrane</location>
        <topology evidence="4">Single-pass type I membrane protein</topology>
    </subcellularLocation>
</comment>
<evidence type="ECO:0000256" key="6">
    <source>
        <dbReference type="ARBA" id="ARBA00004650"/>
    </source>
</evidence>
<evidence type="ECO:0000256" key="19">
    <source>
        <dbReference type="ARBA" id="ARBA00022870"/>
    </source>
</evidence>
<comment type="function">
    <text evidence="32">Surface protein gp120: Attaches the virus to the host lymphoid cell by binding to the primary receptor CD4. This interaction induces a structural rearrangement creating a high affinity binding site for a chemokine coreceptor like CXCR4 and/or CCR5. Acts as a ligand for CD209/DC-SIGN and CLEC4M/DC-SIGNR, which are respectively found on dendritic cells (DCs), and on endothelial cells of liver sinusoids and lymph node sinuses. These interactions allow capture of viral particles at mucosal surfaces by these cells and subsequent transmission to permissive cells. HIV subverts the migration properties of dendritic cells to gain access to CD4+ T-cells in lymph nodes. Virus transmission to permissive T-cells occurs either in trans (without DCs infection, through viral capture and transmission), or in cis (following DCs productive infection, through the usual CD4-gp120 interaction), thereby inducing a robust infection. In trans infection, bound virions remain infectious over days and it is proposed that they are not degraded, but protected in non-lysosomal acidic organelles within the DCs close to the cell membrane thus contributing to the viral infectious potential during DCs' migration from the periphery to the lymphoid tissues. On arrival at lymphoid tissues, intact virions recycle back to DCs' cell surface allowing virus transmission to CD4+ T-cells.</text>
</comment>
<dbReference type="SUPFAM" id="SSF58069">
    <property type="entry name" value="Virus ectodomain"/>
    <property type="match status" value="1"/>
</dbReference>
<keyword evidence="14 32" id="KW-0812">Transmembrane</keyword>
<evidence type="ECO:0000256" key="7">
    <source>
        <dbReference type="ARBA" id="ARBA00022506"/>
    </source>
</evidence>
<dbReference type="GO" id="GO:0020002">
    <property type="term" value="C:host cell plasma membrane"/>
    <property type="evidence" value="ECO:0007669"/>
    <property type="project" value="UniProtKB-SubCell"/>
</dbReference>
<dbReference type="GO" id="GO:0005198">
    <property type="term" value="F:structural molecule activity"/>
    <property type="evidence" value="ECO:0007669"/>
    <property type="project" value="UniProtKB-UniRule"/>
</dbReference>
<evidence type="ECO:0000256" key="10">
    <source>
        <dbReference type="ARBA" id="ARBA00022570"/>
    </source>
</evidence>
<dbReference type="HAMAP" id="MF_04083">
    <property type="entry name" value="HIV_ENV"/>
    <property type="match status" value="1"/>
</dbReference>
<feature type="transmembrane region" description="Helical" evidence="33">
    <location>
        <begin position="689"/>
        <end position="716"/>
    </location>
</feature>
<keyword evidence="9 32" id="KW-1032">Host cell membrane</keyword>
<dbReference type="GO" id="GO:0039654">
    <property type="term" value="P:fusion of virus membrane with host endosome membrane"/>
    <property type="evidence" value="ECO:0007669"/>
    <property type="project" value="UniProtKB-UniRule"/>
</dbReference>
<evidence type="ECO:0000313" key="37">
    <source>
        <dbReference type="Proteomes" id="UP000130676"/>
    </source>
</evidence>
<feature type="disulfide bond" evidence="32">
    <location>
        <begin position="244"/>
        <end position="255"/>
    </location>
</feature>
<sequence>MRVRGILRNYQQWWIWGILGFWMLMICSVGGNLWVTVYYGVPVWRDAQTTLFCASDAKAYETEVHNVWATHACVPTDPKPQEVLMVNVTENFNMWENNMVDQMHEDVISLWDQSLKPCVKLTPLCVTLECKNATTIKNASSSRNDSNNSTNIFNGIYYENMKNCSFNVTTILRDKQKSMYALFYRLDIVPLEDKKTDSNSTNSTEYYRLINCNSSTITQACPKVSFDPIPIHYCTPAGYVILKCNNKTFNGTGPCNNVSTVQCTHGIKPVVSTQLLLNGSLSEGGIIIRSKNLTDNAKTIIVHLNESVEIVCIRPNNNTRKSVRIGPGQVFYATEDIIGNIRLAYCNISADNWNKTLQMVGKKLAEHFHNKTIEFKPPVGGDLEITTHSFNCGGEFFYCNTSGIFNSTYNETYQGNSTNLNITIPCKIKQIINMWQGVGRAMYAPPIKGNITCRSNITGLLLTRDGGINVTNRTDQEIFRPAGGDMRDNWRSELYKYKVVEIKPLGVAPTTAKRRVVEREKRAVGLGAVFLGFLGAAGSTMGAASITLTVQARQLLSGIVQQQSNLLKAIEAQQHLLQLTVWGIKQLQTRVLAIERYLQDQRLLGIWGCSGKLICTTAVPWNSSWSNKSQAEIWDNMTWMQWDREISNFTDIIYTLLEDSQNQQEKNEKDLLALDKWNDLWSWFNISNWLWYIKIFIMVVGGLIGLRIIFAVLSVVNRVRQGYSPLSFQIPTPNPGGPDRLRGIEEEGGEQDKNRSIRLVSGFLALAWDDLRNLCLFSYHRLRDLALLTARGVELLGRSSLKGIQRSWEALKYLGSLVQYWGLELKKSAISLFDTIAIAVAEGTDRIINILQAICRAICNIPRRIRQGFELALQ</sequence>
<keyword evidence="18 32" id="KW-0946">Virion</keyword>
<dbReference type="GO" id="GO:1903911">
    <property type="term" value="P:positive regulation of receptor clustering"/>
    <property type="evidence" value="ECO:0007669"/>
    <property type="project" value="UniProtKB-UniRule"/>
</dbReference>
<keyword evidence="21 32" id="KW-1164">Virus endocytosis by host</keyword>
<organism evidence="36 37">
    <name type="scientific">Human immunodeficiency virus type 1</name>
    <name type="common">HIV-1</name>
    <dbReference type="NCBI Taxonomy" id="11676"/>
    <lineage>
        <taxon>Viruses</taxon>
        <taxon>Riboviria</taxon>
        <taxon>Pararnavirae</taxon>
        <taxon>Artverviricota</taxon>
        <taxon>Revtraviricetes</taxon>
        <taxon>Ortervirales</taxon>
        <taxon>Retroviridae</taxon>
        <taxon>Orthoretrovirinae</taxon>
        <taxon>Lentivirus</taxon>
        <taxon>Lentivirus humimdef1</taxon>
    </lineage>
</organism>
<evidence type="ECO:0000256" key="17">
    <source>
        <dbReference type="ARBA" id="ARBA00022804"/>
    </source>
</evidence>
<dbReference type="GO" id="GO:0044175">
    <property type="term" value="C:host cell endosome membrane"/>
    <property type="evidence" value="ECO:0007669"/>
    <property type="project" value="UniProtKB-SubCell"/>
</dbReference>
<evidence type="ECO:0000256" key="25">
    <source>
        <dbReference type="ARBA" id="ARBA00023136"/>
    </source>
</evidence>
<accession>V9QIU7</accession>
<keyword evidence="13 32" id="KW-0165">Cleavage on pair of basic residues</keyword>
<evidence type="ECO:0000256" key="22">
    <source>
        <dbReference type="ARBA" id="ARBA00022989"/>
    </source>
</evidence>
<keyword evidence="19 32" id="KW-1043">Host membrane</keyword>
<keyword evidence="7 32" id="KW-1168">Fusion of virus membrane with host membrane</keyword>
<feature type="disulfide bond" evidence="32">
    <location>
        <begin position="609"/>
        <end position="615"/>
    </location>
</feature>
<keyword evidence="28 32" id="KW-0325">Glycoprotein</keyword>
<keyword evidence="10 32" id="KW-1165">Clathrin-mediated endocytosis of virus by host</keyword>
<evidence type="ECO:0000256" key="23">
    <source>
        <dbReference type="ARBA" id="ARBA00023046"/>
    </source>
</evidence>
<name>V9QIU7_HV1</name>
<feature type="chain" id="PRO_5023377302" description="Transmembrane protein gp41" evidence="32">
    <location>
        <begin position="523"/>
        <end position="874"/>
    </location>
</feature>
<evidence type="ECO:0000256" key="29">
    <source>
        <dbReference type="ARBA" id="ARBA00023280"/>
    </source>
</evidence>
<evidence type="ECO:0000256" key="31">
    <source>
        <dbReference type="ARBA" id="ARBA00023296"/>
    </source>
</evidence>
<evidence type="ECO:0000256" key="13">
    <source>
        <dbReference type="ARBA" id="ARBA00022685"/>
    </source>
</evidence>
<dbReference type="FunFam" id="2.170.40.20:FF:000003">
    <property type="entry name" value="Envelope glycoprotein gp160"/>
    <property type="match status" value="1"/>
</dbReference>
<evidence type="ECO:0000256" key="16">
    <source>
        <dbReference type="ARBA" id="ARBA00022729"/>
    </source>
</evidence>
<keyword evidence="30 32" id="KW-0449">Lipoprotein</keyword>
<keyword evidence="16 32" id="KW-0732">Signal</keyword>
<dbReference type="GO" id="GO:0019062">
    <property type="term" value="P:virion attachment to host cell"/>
    <property type="evidence" value="ECO:0007669"/>
    <property type="project" value="UniProtKB-UniRule"/>
</dbReference>
<evidence type="ECO:0000259" key="35">
    <source>
        <dbReference type="Pfam" id="PF00517"/>
    </source>
</evidence>
<evidence type="ECO:0000256" key="4">
    <source>
        <dbReference type="ARBA" id="ARBA00004563"/>
    </source>
</evidence>
<dbReference type="Pfam" id="PF00517">
    <property type="entry name" value="GP41"/>
    <property type="match status" value="1"/>
</dbReference>
<dbReference type="InterPro" id="IPR000777">
    <property type="entry name" value="HIV1_Gp120"/>
</dbReference>
<feature type="disulfide bond" evidence="32">
    <location>
        <begin position="234"/>
        <end position="263"/>
    </location>
</feature>
<comment type="PTM">
    <text evidence="32">Palmitoylation of the transmembrane protein and of Env polyprotein (prior to its proteolytic cleavage) is essential for their association with host cell membrane lipid rafts. Palmitoylation is therefore required for envelope trafficking to classical lipid rafts, but not for viral replication.</text>
</comment>
<dbReference type="Gene3D" id="1.10.287.210">
    <property type="match status" value="1"/>
</dbReference>
<dbReference type="InterPro" id="IPR037527">
    <property type="entry name" value="Gp160"/>
</dbReference>
<feature type="region of interest" description="MPER; binding to GalCer" evidence="32">
    <location>
        <begin position="673"/>
        <end position="694"/>
    </location>
</feature>
<comment type="subunit">
    <text evidence="32">The mature envelope protein (Env) consists of a homotrimer of non-covalently associated gp120-gp41 heterodimers. The resulting complex protrudes from the virus surface as a spike. There seems to be as few as 10 spikes on the average virion. Surface protein gp120 interacts with host CD4, CCR5 and CXCR4. Gp120 also interacts with the C-type lectins CD209/DC-SIGN and CLEC4M/DC-SIGNR (collectively referred to as DC-SIGN(R)). Gp120 and gp41 interact with GalCer. Gp120 interacts with host ITGA4/ITGB7 complex; on CD4+ T-cells, this interaction results in rapid activation of integrin ITGAL/LFA-1, which facilitates efficient cell-to-cell spreading of HIV-1. Gp120 interacts with cell-associated heparan sulfate; this interaction increases virus infectivity on permissive cells and may be involved in infection of CD4- cells.</text>
</comment>
<dbReference type="GO" id="GO:0055036">
    <property type="term" value="C:virion membrane"/>
    <property type="evidence" value="ECO:0007669"/>
    <property type="project" value="UniProtKB-SubCell"/>
</dbReference>
<feature type="site" description="Cleavage; by host furin" evidence="32">
    <location>
        <begin position="522"/>
        <end position="523"/>
    </location>
</feature>
<feature type="chain" id="PRO_5023377303" description="Envelope glycoprotein gp160" evidence="32">
    <location>
        <begin position="32"/>
        <end position="874"/>
    </location>
</feature>
<evidence type="ECO:0000256" key="26">
    <source>
        <dbReference type="ARBA" id="ARBA00023139"/>
    </source>
</evidence>
<evidence type="ECO:0000256" key="15">
    <source>
        <dbReference type="ARBA" id="ARBA00022703"/>
    </source>
</evidence>
<keyword evidence="24 32" id="KW-0175">Coiled coil</keyword>
<dbReference type="GO" id="GO:0019064">
    <property type="term" value="P:fusion of virus membrane with host plasma membrane"/>
    <property type="evidence" value="ECO:0007669"/>
    <property type="project" value="UniProtKB-UniRule"/>
</dbReference>
<feature type="region of interest" description="Fusion peptide" evidence="32">
    <location>
        <begin position="523"/>
        <end position="543"/>
    </location>
</feature>
<evidence type="ECO:0000256" key="30">
    <source>
        <dbReference type="ARBA" id="ARBA00023288"/>
    </source>
</evidence>
<keyword evidence="8 32" id="KW-1170">Fusion of virus membrane with host endosomal membrane</keyword>
<evidence type="ECO:0000256" key="18">
    <source>
        <dbReference type="ARBA" id="ARBA00022844"/>
    </source>
</evidence>
<evidence type="ECO:0000313" key="36">
    <source>
        <dbReference type="EMBL" id="AHC29678.1"/>
    </source>
</evidence>
<evidence type="ECO:0000256" key="2">
    <source>
        <dbReference type="ARBA" id="ARBA00004433"/>
    </source>
</evidence>
<dbReference type="InterPro" id="IPR000328">
    <property type="entry name" value="GP41-like"/>
</dbReference>
<feature type="lipid moiety-binding region" description="S-palmitoyl cysteine; by host" evidence="32">
    <location>
        <position position="855"/>
    </location>
</feature>
<feature type="coiled-coil region" evidence="32">
    <location>
        <begin position="644"/>
        <end position="678"/>
    </location>
</feature>
<comment type="caution">
    <text evidence="32 33">Lacks conserved residue(s) required for the propagation of feature annotation.</text>
</comment>
<evidence type="ECO:0000256" key="20">
    <source>
        <dbReference type="ARBA" id="ARBA00022879"/>
    </source>
</evidence>
<dbReference type="GO" id="GO:0075512">
    <property type="term" value="P:clathrin-dependent endocytosis of virus by host cell"/>
    <property type="evidence" value="ECO:0007669"/>
    <property type="project" value="UniProtKB-UniRule"/>
</dbReference>
<evidence type="ECO:0000256" key="3">
    <source>
        <dbReference type="ARBA" id="ARBA00004505"/>
    </source>
</evidence>
<comment type="domain">
    <text evidence="32">The membrane proximal external region (MPER) present in gp41 is a tryptophan-rich region recognized by the antibodies 2F5, Z13, and 4E10. MPER seems to play a role in fusion.</text>
</comment>
<feature type="domain" description="Retroviral envelope protein GP41-like" evidence="35">
    <location>
        <begin position="541"/>
        <end position="730"/>
    </location>
</feature>
<dbReference type="GO" id="GO:0052031">
    <property type="term" value="P:symbiont-mediated perturbation of host defense response"/>
    <property type="evidence" value="ECO:0007669"/>
    <property type="project" value="UniProtKB-UniRule"/>
</dbReference>
<dbReference type="GO" id="GO:0019031">
    <property type="term" value="C:viral envelope"/>
    <property type="evidence" value="ECO:0007669"/>
    <property type="project" value="UniProtKB-KW"/>
</dbReference>
<dbReference type="Gene3D" id="1.20.5.490">
    <property type="entry name" value="Single helix bin"/>
    <property type="match status" value="1"/>
</dbReference>
<dbReference type="GO" id="GO:0019082">
    <property type="term" value="P:viral protein processing"/>
    <property type="evidence" value="ECO:0007669"/>
    <property type="project" value="UniProtKB-UniRule"/>
</dbReference>
<keyword evidence="15 32" id="KW-0053">Apoptosis</keyword>
<feature type="disulfide bond" evidence="32">
    <location>
        <begin position="53"/>
        <end position="73"/>
    </location>
</feature>